<dbReference type="Pfam" id="PF03308">
    <property type="entry name" value="MeaB"/>
    <property type="match status" value="1"/>
</dbReference>
<sequence length="202" mass="22950">MEILLLRITDGCQIRMQEPECLGVGVVSLGSTNEAILIMCVTAGYKTVFIEMVGEGQSEYAVADMVDMFVVLIPPAGGDELQGLKRGIMEHSHLVVVNKADGDLMEAAMRMQYEYSSSLKFMRPISPNWRPKVLKVSSLTKEGLPELWALMQEFHQTMLRTGELLETRRKQQRVWMWNYITQHIMQVFREDPRVKLALANGS</sequence>
<dbReference type="Proteomes" id="UP000000305">
    <property type="component" value="Unassembled WGS sequence"/>
</dbReference>
<dbReference type="PANTHER" id="PTHR23408">
    <property type="entry name" value="METHYLMALONYL-COA MUTASE"/>
    <property type="match status" value="1"/>
</dbReference>
<dbReference type="Gene3D" id="1.10.287.130">
    <property type="match status" value="1"/>
</dbReference>
<dbReference type="KEGG" id="dpx:DAPPUDRAFT_226202"/>
<evidence type="ECO:0000256" key="1">
    <source>
        <dbReference type="ARBA" id="ARBA00009625"/>
    </source>
</evidence>
<dbReference type="PhylomeDB" id="E9GX60"/>
<dbReference type="HOGENOM" id="CLU_1355884_0_0_1"/>
<proteinExistence type="inferred from homology"/>
<evidence type="ECO:0000313" key="3">
    <source>
        <dbReference type="Proteomes" id="UP000000305"/>
    </source>
</evidence>
<comment type="similarity">
    <text evidence="1">Belongs to the SIMIBI class G3E GTPase family. ArgK/MeaB subfamily.</text>
</comment>
<dbReference type="OrthoDB" id="1476984at2759"/>
<dbReference type="GO" id="GO:0005525">
    <property type="term" value="F:GTP binding"/>
    <property type="evidence" value="ECO:0007669"/>
    <property type="project" value="InterPro"/>
</dbReference>
<dbReference type="InterPro" id="IPR027417">
    <property type="entry name" value="P-loop_NTPase"/>
</dbReference>
<gene>
    <name evidence="2" type="ORF">DAPPUDRAFT_226202</name>
</gene>
<dbReference type="PANTHER" id="PTHR23408:SF3">
    <property type="entry name" value="METHYLMALONIC ACIDURIA TYPE A PROTEIN, MITOCHONDRIAL"/>
    <property type="match status" value="1"/>
</dbReference>
<dbReference type="eggNOG" id="ENOG502QR2W">
    <property type="taxonomic scope" value="Eukaryota"/>
</dbReference>
<dbReference type="Gene3D" id="3.40.50.300">
    <property type="entry name" value="P-loop containing nucleotide triphosphate hydrolases"/>
    <property type="match status" value="1"/>
</dbReference>
<protein>
    <submittedName>
        <fullName evidence="2">Uncharacterized protein</fullName>
    </submittedName>
</protein>
<evidence type="ECO:0000313" key="2">
    <source>
        <dbReference type="EMBL" id="EFX75918.1"/>
    </source>
</evidence>
<dbReference type="SUPFAM" id="SSF52540">
    <property type="entry name" value="P-loop containing nucleoside triphosphate hydrolases"/>
    <property type="match status" value="1"/>
</dbReference>
<accession>E9GX60</accession>
<name>E9GX60_DAPPU</name>
<dbReference type="InterPro" id="IPR005129">
    <property type="entry name" value="GTPase_ArgK"/>
</dbReference>
<dbReference type="EMBL" id="GL732572">
    <property type="protein sequence ID" value="EFX75918.1"/>
    <property type="molecule type" value="Genomic_DNA"/>
</dbReference>
<dbReference type="GO" id="GO:0005737">
    <property type="term" value="C:cytoplasm"/>
    <property type="evidence" value="ECO:0000318"/>
    <property type="project" value="GO_Central"/>
</dbReference>
<keyword evidence="3" id="KW-1185">Reference proteome</keyword>
<organism evidence="2 3">
    <name type="scientific">Daphnia pulex</name>
    <name type="common">Water flea</name>
    <dbReference type="NCBI Taxonomy" id="6669"/>
    <lineage>
        <taxon>Eukaryota</taxon>
        <taxon>Metazoa</taxon>
        <taxon>Ecdysozoa</taxon>
        <taxon>Arthropoda</taxon>
        <taxon>Crustacea</taxon>
        <taxon>Branchiopoda</taxon>
        <taxon>Diplostraca</taxon>
        <taxon>Cladocera</taxon>
        <taxon>Anomopoda</taxon>
        <taxon>Daphniidae</taxon>
        <taxon>Daphnia</taxon>
    </lineage>
</organism>
<reference evidence="2 3" key="1">
    <citation type="journal article" date="2011" name="Science">
        <title>The ecoresponsive genome of Daphnia pulex.</title>
        <authorList>
            <person name="Colbourne J.K."/>
            <person name="Pfrender M.E."/>
            <person name="Gilbert D."/>
            <person name="Thomas W.K."/>
            <person name="Tucker A."/>
            <person name="Oakley T.H."/>
            <person name="Tokishita S."/>
            <person name="Aerts A."/>
            <person name="Arnold G.J."/>
            <person name="Basu M.K."/>
            <person name="Bauer D.J."/>
            <person name="Caceres C.E."/>
            <person name="Carmel L."/>
            <person name="Casola C."/>
            <person name="Choi J.H."/>
            <person name="Detter J.C."/>
            <person name="Dong Q."/>
            <person name="Dusheyko S."/>
            <person name="Eads B.D."/>
            <person name="Frohlich T."/>
            <person name="Geiler-Samerotte K.A."/>
            <person name="Gerlach D."/>
            <person name="Hatcher P."/>
            <person name="Jogdeo S."/>
            <person name="Krijgsveld J."/>
            <person name="Kriventseva E.V."/>
            <person name="Kultz D."/>
            <person name="Laforsch C."/>
            <person name="Lindquist E."/>
            <person name="Lopez J."/>
            <person name="Manak J.R."/>
            <person name="Muller J."/>
            <person name="Pangilinan J."/>
            <person name="Patwardhan R.P."/>
            <person name="Pitluck S."/>
            <person name="Pritham E.J."/>
            <person name="Rechtsteiner A."/>
            <person name="Rho M."/>
            <person name="Rogozin I.B."/>
            <person name="Sakarya O."/>
            <person name="Salamov A."/>
            <person name="Schaack S."/>
            <person name="Shapiro H."/>
            <person name="Shiga Y."/>
            <person name="Skalitzky C."/>
            <person name="Smith Z."/>
            <person name="Souvorov A."/>
            <person name="Sung W."/>
            <person name="Tang Z."/>
            <person name="Tsuchiya D."/>
            <person name="Tu H."/>
            <person name="Vos H."/>
            <person name="Wang M."/>
            <person name="Wolf Y.I."/>
            <person name="Yamagata H."/>
            <person name="Yamada T."/>
            <person name="Ye Y."/>
            <person name="Shaw J.R."/>
            <person name="Andrews J."/>
            <person name="Crease T.J."/>
            <person name="Tang H."/>
            <person name="Lucas S.M."/>
            <person name="Robertson H.M."/>
            <person name="Bork P."/>
            <person name="Koonin E.V."/>
            <person name="Zdobnov E.M."/>
            <person name="Grigoriev I.V."/>
            <person name="Lynch M."/>
            <person name="Boore J.L."/>
        </authorList>
    </citation>
    <scope>NUCLEOTIDE SEQUENCE [LARGE SCALE GENOMIC DNA]</scope>
</reference>
<dbReference type="GO" id="GO:0003924">
    <property type="term" value="F:GTPase activity"/>
    <property type="evidence" value="ECO:0000318"/>
    <property type="project" value="GO_Central"/>
</dbReference>
<dbReference type="AlphaFoldDB" id="E9GX60"/>
<dbReference type="InParanoid" id="E9GX60"/>
<dbReference type="STRING" id="6669.E9GX60"/>